<evidence type="ECO:0000256" key="1">
    <source>
        <dbReference type="ARBA" id="ARBA00007169"/>
    </source>
</evidence>
<evidence type="ECO:0000313" key="3">
    <source>
        <dbReference type="EMBL" id="UUS31119.1"/>
    </source>
</evidence>
<reference evidence="3" key="1">
    <citation type="submission" date="2022-08" db="EMBL/GenBank/DDBJ databases">
        <title>Streptomyces changanensis sp. nov., an actinomycete isolated from soil.</title>
        <authorList>
            <person name="Wu H."/>
            <person name="Han L."/>
        </authorList>
    </citation>
    <scope>NUCLEOTIDE SEQUENCE</scope>
    <source>
        <strain evidence="3">HL-66</strain>
    </source>
</reference>
<dbReference type="InterPro" id="IPR029058">
    <property type="entry name" value="AB_hydrolase_fold"/>
</dbReference>
<accession>A0ABY5N6R9</accession>
<gene>
    <name evidence="3" type="ORF">NRO40_09905</name>
</gene>
<dbReference type="Gene3D" id="3.40.50.1820">
    <property type="entry name" value="alpha/beta hydrolase"/>
    <property type="match status" value="1"/>
</dbReference>
<dbReference type="InterPro" id="IPR012223">
    <property type="entry name" value="TEII"/>
</dbReference>
<comment type="similarity">
    <text evidence="1">Belongs to the thioesterase family.</text>
</comment>
<dbReference type="PANTHER" id="PTHR11487">
    <property type="entry name" value="THIOESTERASE"/>
    <property type="match status" value="1"/>
</dbReference>
<evidence type="ECO:0000259" key="2">
    <source>
        <dbReference type="Pfam" id="PF00975"/>
    </source>
</evidence>
<sequence>MTPHLRTPPSGPWSGLDLFCLPCAGGGASAYARWQERLDAFGARVRVLPVQLPGREDRAGEPRFTDLDALVADLDERLDTAFARPHLLYGHSMGAFVAHALTLARQRRGAPLPRALVLSSHRAPHVRPDRILDPDADDEALATSLAELGGIPWELARRPRFRAAYMPLVRDDLRLCSGWVEPADVEPLHVPLHLFTGVDDHLVPLPKMAAWRAHGARGSELRTMPGGHFFVRAHEDELLRAVAALTTRYGSAVPAV</sequence>
<dbReference type="Pfam" id="PF00975">
    <property type="entry name" value="Thioesterase"/>
    <property type="match status" value="1"/>
</dbReference>
<feature type="domain" description="Thioesterase" evidence="2">
    <location>
        <begin position="18"/>
        <end position="243"/>
    </location>
</feature>
<dbReference type="SUPFAM" id="SSF53474">
    <property type="entry name" value="alpha/beta-Hydrolases"/>
    <property type="match status" value="1"/>
</dbReference>
<dbReference type="Proteomes" id="UP001060150">
    <property type="component" value="Chromosome"/>
</dbReference>
<dbReference type="PANTHER" id="PTHR11487:SF0">
    <property type="entry name" value="S-ACYL FATTY ACID SYNTHASE THIOESTERASE, MEDIUM CHAIN"/>
    <property type="match status" value="1"/>
</dbReference>
<name>A0ABY5N6R9_9ACTN</name>
<keyword evidence="4" id="KW-1185">Reference proteome</keyword>
<organism evidence="3 4">
    <name type="scientific">Streptomyces changanensis</name>
    <dbReference type="NCBI Taxonomy" id="2964669"/>
    <lineage>
        <taxon>Bacteria</taxon>
        <taxon>Bacillati</taxon>
        <taxon>Actinomycetota</taxon>
        <taxon>Actinomycetes</taxon>
        <taxon>Kitasatosporales</taxon>
        <taxon>Streptomycetaceae</taxon>
        <taxon>Streptomyces</taxon>
    </lineage>
</organism>
<evidence type="ECO:0000313" key="4">
    <source>
        <dbReference type="Proteomes" id="UP001060150"/>
    </source>
</evidence>
<proteinExistence type="inferred from homology"/>
<dbReference type="RefSeq" id="WP_107115222.1">
    <property type="nucleotide sequence ID" value="NZ_CP102332.1"/>
</dbReference>
<dbReference type="EMBL" id="CP102332">
    <property type="protein sequence ID" value="UUS31119.1"/>
    <property type="molecule type" value="Genomic_DNA"/>
</dbReference>
<protein>
    <submittedName>
        <fullName evidence="3">Thioesterase domain-containing protein</fullName>
    </submittedName>
</protein>
<dbReference type="InterPro" id="IPR001031">
    <property type="entry name" value="Thioesterase"/>
</dbReference>